<feature type="transmembrane region" description="Helical" evidence="1">
    <location>
        <begin position="37"/>
        <end position="58"/>
    </location>
</feature>
<protein>
    <submittedName>
        <fullName evidence="2">Uncharacterized protein</fullName>
    </submittedName>
</protein>
<evidence type="ECO:0000313" key="2">
    <source>
        <dbReference type="EMBL" id="MQM24993.1"/>
    </source>
</evidence>
<reference evidence="2 3" key="1">
    <citation type="submission" date="2019-10" db="EMBL/GenBank/DDBJ databases">
        <title>Glycomyces albidus sp. nov., a novel actinomycete isolated from rhizosphere soil of wheat (Triticum aestivum L.).</title>
        <authorList>
            <person name="Qian L."/>
        </authorList>
    </citation>
    <scope>NUCLEOTIDE SEQUENCE [LARGE SCALE GENOMIC DNA]</scope>
    <source>
        <strain evidence="2 3">NEAU-7082</strain>
    </source>
</reference>
<evidence type="ECO:0000256" key="1">
    <source>
        <dbReference type="SAM" id="Phobius"/>
    </source>
</evidence>
<keyword evidence="1" id="KW-1133">Transmembrane helix</keyword>
<sequence length="71" mass="7543">MNWRLFGWLAALFGGAIIAVWLVASLIGAAFAALGALIKFALVVGVIGVIGFFAYKGYKAVGGSERRQLRK</sequence>
<keyword evidence="1" id="KW-0812">Transmembrane</keyword>
<dbReference type="RefSeq" id="WP_153024159.1">
    <property type="nucleotide sequence ID" value="NZ_WIAO01000004.1"/>
</dbReference>
<feature type="transmembrane region" description="Helical" evidence="1">
    <location>
        <begin position="7"/>
        <end position="31"/>
    </location>
</feature>
<evidence type="ECO:0000313" key="3">
    <source>
        <dbReference type="Proteomes" id="UP000477750"/>
    </source>
</evidence>
<keyword evidence="3" id="KW-1185">Reference proteome</keyword>
<gene>
    <name evidence="2" type="ORF">GFD30_05290</name>
</gene>
<dbReference type="AlphaFoldDB" id="A0A6L5G5S8"/>
<dbReference type="Proteomes" id="UP000477750">
    <property type="component" value="Unassembled WGS sequence"/>
</dbReference>
<name>A0A6L5G5S8_9ACTN</name>
<proteinExistence type="predicted"/>
<keyword evidence="1" id="KW-0472">Membrane</keyword>
<accession>A0A6L5G5S8</accession>
<dbReference type="EMBL" id="WIAO01000004">
    <property type="protein sequence ID" value="MQM24993.1"/>
    <property type="molecule type" value="Genomic_DNA"/>
</dbReference>
<comment type="caution">
    <text evidence="2">The sequence shown here is derived from an EMBL/GenBank/DDBJ whole genome shotgun (WGS) entry which is preliminary data.</text>
</comment>
<organism evidence="2 3">
    <name type="scientific">Glycomyces albidus</name>
    <dbReference type="NCBI Taxonomy" id="2656774"/>
    <lineage>
        <taxon>Bacteria</taxon>
        <taxon>Bacillati</taxon>
        <taxon>Actinomycetota</taxon>
        <taxon>Actinomycetes</taxon>
        <taxon>Glycomycetales</taxon>
        <taxon>Glycomycetaceae</taxon>
        <taxon>Glycomyces</taxon>
    </lineage>
</organism>